<dbReference type="AlphaFoldDB" id="A0A0A2BZV9"/>
<accession>A0A0A2BZV9</accession>
<gene>
    <name evidence="1" type="ORF">EV03_2001</name>
</gene>
<organism evidence="1 2">
    <name type="scientific">Prochlorococcus marinus str. PAC1</name>
    <dbReference type="NCBI Taxonomy" id="59924"/>
    <lineage>
        <taxon>Bacteria</taxon>
        <taxon>Bacillati</taxon>
        <taxon>Cyanobacteriota</taxon>
        <taxon>Cyanophyceae</taxon>
        <taxon>Synechococcales</taxon>
        <taxon>Prochlorococcaceae</taxon>
        <taxon>Prochlorococcus</taxon>
    </lineage>
</organism>
<evidence type="ECO:0000313" key="1">
    <source>
        <dbReference type="EMBL" id="KGG19616.1"/>
    </source>
</evidence>
<protein>
    <submittedName>
        <fullName evidence="1">Uncharacterized protein</fullName>
    </submittedName>
</protein>
<sequence length="37" mass="4362">MYTILVDSVDYYGQRIEKNNFQSIERYIARIITGGFS</sequence>
<reference evidence="2" key="1">
    <citation type="journal article" date="2014" name="Sci. Data">
        <title>Genomes of diverse isolates of the marine cyanobacterium Prochlorococcus.</title>
        <authorList>
            <person name="Biller S."/>
            <person name="Berube P."/>
            <person name="Thompson J."/>
            <person name="Kelly L."/>
            <person name="Roggensack S."/>
            <person name="Awad L."/>
            <person name="Roache-Johnson K."/>
            <person name="Ding H."/>
            <person name="Giovannoni S.J."/>
            <person name="Moore L.R."/>
            <person name="Chisholm S.W."/>
        </authorList>
    </citation>
    <scope>NUCLEOTIDE SEQUENCE [LARGE SCALE GENOMIC DNA]</scope>
    <source>
        <strain evidence="2">PAC1</strain>
    </source>
</reference>
<evidence type="ECO:0000313" key="2">
    <source>
        <dbReference type="Proteomes" id="UP000030392"/>
    </source>
</evidence>
<dbReference type="EMBL" id="JNAX01000015">
    <property type="protein sequence ID" value="KGG19616.1"/>
    <property type="molecule type" value="Genomic_DNA"/>
</dbReference>
<name>A0A0A2BZV9_PROMR</name>
<dbReference type="Proteomes" id="UP000030392">
    <property type="component" value="Unassembled WGS sequence"/>
</dbReference>
<comment type="caution">
    <text evidence="1">The sequence shown here is derived from an EMBL/GenBank/DDBJ whole genome shotgun (WGS) entry which is preliminary data.</text>
</comment>
<proteinExistence type="predicted"/>